<accession>A0A4V1ISN1</accession>
<reference evidence="3" key="1">
    <citation type="journal article" date="2018" name="Nat. Microbiol.">
        <title>Leveraging single-cell genomics to expand the fungal tree of life.</title>
        <authorList>
            <person name="Ahrendt S.R."/>
            <person name="Quandt C.A."/>
            <person name="Ciobanu D."/>
            <person name="Clum A."/>
            <person name="Salamov A."/>
            <person name="Andreopoulos B."/>
            <person name="Cheng J.F."/>
            <person name="Woyke T."/>
            <person name="Pelin A."/>
            <person name="Henrissat B."/>
            <person name="Reynolds N.K."/>
            <person name="Benny G.L."/>
            <person name="Smith M.E."/>
            <person name="James T.Y."/>
            <person name="Grigoriev I.V."/>
        </authorList>
    </citation>
    <scope>NUCLEOTIDE SEQUENCE [LARGE SCALE GENOMIC DNA]</scope>
</reference>
<proteinExistence type="predicted"/>
<gene>
    <name evidence="2" type="ORF">BDK51DRAFT_29207</name>
</gene>
<feature type="region of interest" description="Disordered" evidence="1">
    <location>
        <begin position="148"/>
        <end position="198"/>
    </location>
</feature>
<sequence>MDPPAFNDENTADLKLRYVHKEIGERFLLLHTNFLRDRIPSLRDLFEDALAAGAGPGHPVTMDLRPNPVLTHEQFSGLSHLLELLYRHATAATAAEAVADTQVLGQPMLDDVHDAATVLGLDPMSLGLDFDEPFYEIDSETLVQTEMVDEDEAEDKDEGEGDAEAAAEGDVEETAQEWIDKFTAANPASDPPAYSAKE</sequence>
<protein>
    <submittedName>
        <fullName evidence="2">Uncharacterized protein</fullName>
    </submittedName>
</protein>
<evidence type="ECO:0000256" key="1">
    <source>
        <dbReference type="SAM" id="MobiDB-lite"/>
    </source>
</evidence>
<feature type="compositionally biased region" description="Acidic residues" evidence="1">
    <location>
        <begin position="148"/>
        <end position="175"/>
    </location>
</feature>
<keyword evidence="3" id="KW-1185">Reference proteome</keyword>
<evidence type="ECO:0000313" key="3">
    <source>
        <dbReference type="Proteomes" id="UP000269721"/>
    </source>
</evidence>
<organism evidence="2 3">
    <name type="scientific">Blyttiomyces helicus</name>
    <dbReference type="NCBI Taxonomy" id="388810"/>
    <lineage>
        <taxon>Eukaryota</taxon>
        <taxon>Fungi</taxon>
        <taxon>Fungi incertae sedis</taxon>
        <taxon>Chytridiomycota</taxon>
        <taxon>Chytridiomycota incertae sedis</taxon>
        <taxon>Chytridiomycetes</taxon>
        <taxon>Chytridiomycetes incertae sedis</taxon>
        <taxon>Blyttiomyces</taxon>
    </lineage>
</organism>
<dbReference type="Proteomes" id="UP000269721">
    <property type="component" value="Unassembled WGS sequence"/>
</dbReference>
<name>A0A4V1ISN1_9FUNG</name>
<evidence type="ECO:0000313" key="2">
    <source>
        <dbReference type="EMBL" id="RKO94137.1"/>
    </source>
</evidence>
<dbReference type="EMBL" id="KZ993996">
    <property type="protein sequence ID" value="RKO94137.1"/>
    <property type="molecule type" value="Genomic_DNA"/>
</dbReference>
<dbReference type="AlphaFoldDB" id="A0A4V1ISN1"/>